<evidence type="ECO:0000256" key="1">
    <source>
        <dbReference type="ARBA" id="ARBA00009764"/>
    </source>
</evidence>
<comment type="function">
    <text evidence="5">Required for morphogenesis and for the elongation of the flagellar filament by facilitating polymerization of the flagellin monomers at the tip of growing filament. Forms a capping structure, which prevents flagellin subunits (transported through the central channel of the flagellum) from leaking out without polymerization at the distal end.</text>
</comment>
<dbReference type="Pfam" id="PF07196">
    <property type="entry name" value="Flagellin_IN"/>
    <property type="match status" value="1"/>
</dbReference>
<keyword evidence="4 5" id="KW-0975">Bacterial flagellum</keyword>
<sequence length="498" mass="52154">MAGTLVSSIGQGTGLNITEMVAALVNADTAAKKAQITRQTSNNTAMISGVGSLRSALTAFQDAMAKLNSSTSPAFNAYAAKSANESVVKVTAGNTAVAGSYDIVVNKLATGSKVASAPIAGGAAATVTGGTLTIEQNGNIYELEVEDGASLQSVRDQINKELGVQGISANIVNGKDGARLVFSSTTTGANTDLMVSGVPELEIDGTQQMSDTGAGFITAKAQDAELTIDGLVVTSKKNTITDAISGITLELTGVSARSGTDGVPTNVSVSQDNDGLKKSIQSFVDAYNTLQKTITALTTSTRDEDDNLSLGPLSNDPTTRSLVNDIRKVLSEVGAGDQLTTLSQLGINTTKDGTLEFNSTKFTAAMNDKKLGSEVQELFTGSNGLIERMNKAIDPYNSTDGSLATRKSNLDKVAKNLADQQTALDRRTEALTESLTKKWVAMDTAVAKLNAQGRPDQIGFRRYQRAGQELLIVLAFCHAQARQRLVSLRAFCVDTKVF</sequence>
<comment type="subcellular location">
    <subcellularLocation>
        <location evidence="5">Secreted</location>
    </subcellularLocation>
    <subcellularLocation>
        <location evidence="5">Bacterial flagellum</location>
    </subcellularLocation>
</comment>
<dbReference type="Proteomes" id="UP000464593">
    <property type="component" value="Chromosome"/>
</dbReference>
<dbReference type="GO" id="GO:0007155">
    <property type="term" value="P:cell adhesion"/>
    <property type="evidence" value="ECO:0007669"/>
    <property type="project" value="InterPro"/>
</dbReference>
<evidence type="ECO:0000256" key="5">
    <source>
        <dbReference type="RuleBase" id="RU362066"/>
    </source>
</evidence>
<keyword evidence="5" id="KW-0964">Secreted</keyword>
<comment type="subunit">
    <text evidence="2 5">Homopentamer.</text>
</comment>
<dbReference type="InterPro" id="IPR010809">
    <property type="entry name" value="FliD_C"/>
</dbReference>
<dbReference type="GO" id="GO:0009424">
    <property type="term" value="C:bacterial-type flagellum hook"/>
    <property type="evidence" value="ECO:0007669"/>
    <property type="project" value="UniProtKB-UniRule"/>
</dbReference>
<dbReference type="Pfam" id="PF02465">
    <property type="entry name" value="FliD_N"/>
    <property type="match status" value="1"/>
</dbReference>
<evidence type="ECO:0000256" key="2">
    <source>
        <dbReference type="ARBA" id="ARBA00011255"/>
    </source>
</evidence>
<keyword evidence="3" id="KW-0175">Coiled coil</keyword>
<protein>
    <recommendedName>
        <fullName evidence="5">Flagellar hook-associated protein 2</fullName>
        <shortName evidence="5">HAP2</shortName>
    </recommendedName>
    <alternativeName>
        <fullName evidence="5">Flagellar cap protein</fullName>
    </alternativeName>
</protein>
<proteinExistence type="inferred from homology"/>
<dbReference type="GO" id="GO:0005576">
    <property type="term" value="C:extracellular region"/>
    <property type="evidence" value="ECO:0007669"/>
    <property type="project" value="UniProtKB-SubCell"/>
</dbReference>
<dbReference type="Pfam" id="PF07195">
    <property type="entry name" value="FliD_C"/>
    <property type="match status" value="1"/>
</dbReference>
<keyword evidence="8" id="KW-0282">Flagellum</keyword>
<dbReference type="InterPro" id="IPR040026">
    <property type="entry name" value="FliD"/>
</dbReference>
<evidence type="ECO:0000313" key="9">
    <source>
        <dbReference type="Proteomes" id="UP000464593"/>
    </source>
</evidence>
<dbReference type="InterPro" id="IPR010810">
    <property type="entry name" value="Flagellin_hook_IN_motif"/>
</dbReference>
<dbReference type="GO" id="GO:0009421">
    <property type="term" value="C:bacterial-type flagellum filament cap"/>
    <property type="evidence" value="ECO:0007669"/>
    <property type="project" value="InterPro"/>
</dbReference>
<dbReference type="EMBL" id="CP040324">
    <property type="protein sequence ID" value="QHB29251.1"/>
    <property type="molecule type" value="Genomic_DNA"/>
</dbReference>
<feature type="domain" description="Flagellar hook-associated protein 2 C-terminal" evidence="7">
    <location>
        <begin position="221"/>
        <end position="451"/>
    </location>
</feature>
<accession>A0AAE6REZ5</accession>
<reference evidence="8 9" key="1">
    <citation type="submission" date="2019-05" db="EMBL/GenBank/DDBJ databases">
        <title>Complete genome sequence of Pseudomonas Pseudomonas resinovorans.</title>
        <authorList>
            <person name="Chen H.-P."/>
        </authorList>
    </citation>
    <scope>NUCLEOTIDE SEQUENCE [LARGE SCALE GENOMIC DNA]</scope>
    <source>
        <strain evidence="8 9">TCU-CK1</strain>
    </source>
</reference>
<dbReference type="PANTHER" id="PTHR30288">
    <property type="entry name" value="FLAGELLAR CAP/ASSEMBLY PROTEIN FLID"/>
    <property type="match status" value="1"/>
</dbReference>
<evidence type="ECO:0000256" key="4">
    <source>
        <dbReference type="ARBA" id="ARBA00023143"/>
    </source>
</evidence>
<feature type="domain" description="Flagellar hook-associated protein 2 N-terminal" evidence="6">
    <location>
        <begin position="13"/>
        <end position="111"/>
    </location>
</feature>
<dbReference type="AlphaFoldDB" id="A0AAE6REZ5"/>
<evidence type="ECO:0000256" key="3">
    <source>
        <dbReference type="ARBA" id="ARBA00023054"/>
    </source>
</evidence>
<keyword evidence="8" id="KW-0966">Cell projection</keyword>
<comment type="similarity">
    <text evidence="1 5">Belongs to the FliD family.</text>
</comment>
<organism evidence="8 9">
    <name type="scientific">Pseudomonas monteilii</name>
    <dbReference type="NCBI Taxonomy" id="76759"/>
    <lineage>
        <taxon>Bacteria</taxon>
        <taxon>Pseudomonadati</taxon>
        <taxon>Pseudomonadota</taxon>
        <taxon>Gammaproteobacteria</taxon>
        <taxon>Pseudomonadales</taxon>
        <taxon>Pseudomonadaceae</taxon>
        <taxon>Pseudomonas</taxon>
    </lineage>
</organism>
<name>A0AAE6REZ5_9PSED</name>
<dbReference type="InterPro" id="IPR003481">
    <property type="entry name" value="FliD_N"/>
</dbReference>
<dbReference type="GO" id="GO:0071973">
    <property type="term" value="P:bacterial-type flagellum-dependent cell motility"/>
    <property type="evidence" value="ECO:0007669"/>
    <property type="project" value="TreeGrafter"/>
</dbReference>
<gene>
    <name evidence="8" type="ORF">TCK1_3905</name>
</gene>
<dbReference type="PANTHER" id="PTHR30288:SF0">
    <property type="entry name" value="FLAGELLAR HOOK-ASSOCIATED PROTEIN 2"/>
    <property type="match status" value="1"/>
</dbReference>
<evidence type="ECO:0000259" key="7">
    <source>
        <dbReference type="Pfam" id="PF07195"/>
    </source>
</evidence>
<evidence type="ECO:0000313" key="8">
    <source>
        <dbReference type="EMBL" id="QHB29251.1"/>
    </source>
</evidence>
<evidence type="ECO:0000259" key="6">
    <source>
        <dbReference type="Pfam" id="PF02465"/>
    </source>
</evidence>
<keyword evidence="8" id="KW-0969">Cilium</keyword>